<keyword evidence="2" id="KW-1185">Reference proteome</keyword>
<feature type="non-terminal residue" evidence="1">
    <location>
        <position position="140"/>
    </location>
</feature>
<proteinExistence type="predicted"/>
<evidence type="ECO:0000313" key="2">
    <source>
        <dbReference type="Proteomes" id="UP001219518"/>
    </source>
</evidence>
<dbReference type="Proteomes" id="UP001219518">
    <property type="component" value="Unassembled WGS sequence"/>
</dbReference>
<dbReference type="EMBL" id="JAHWGI010001158">
    <property type="protein sequence ID" value="KAK3923917.1"/>
    <property type="molecule type" value="Genomic_DNA"/>
</dbReference>
<reference evidence="1" key="2">
    <citation type="journal article" date="2023" name="BMC Genomics">
        <title>Pest status, molecular evolution, and epigenetic factors derived from the genome assembly of Frankliniella fusca, a thysanopteran phytovirus vector.</title>
        <authorList>
            <person name="Catto M.A."/>
            <person name="Labadie P.E."/>
            <person name="Jacobson A.L."/>
            <person name="Kennedy G.G."/>
            <person name="Srinivasan R."/>
            <person name="Hunt B.G."/>
        </authorList>
    </citation>
    <scope>NUCLEOTIDE SEQUENCE</scope>
    <source>
        <strain evidence="1">PL_HMW_Pooled</strain>
    </source>
</reference>
<name>A0AAE1LMX7_9NEOP</name>
<organism evidence="1 2">
    <name type="scientific">Frankliniella fusca</name>
    <dbReference type="NCBI Taxonomy" id="407009"/>
    <lineage>
        <taxon>Eukaryota</taxon>
        <taxon>Metazoa</taxon>
        <taxon>Ecdysozoa</taxon>
        <taxon>Arthropoda</taxon>
        <taxon>Hexapoda</taxon>
        <taxon>Insecta</taxon>
        <taxon>Pterygota</taxon>
        <taxon>Neoptera</taxon>
        <taxon>Paraneoptera</taxon>
        <taxon>Thysanoptera</taxon>
        <taxon>Terebrantia</taxon>
        <taxon>Thripoidea</taxon>
        <taxon>Thripidae</taxon>
        <taxon>Frankliniella</taxon>
    </lineage>
</organism>
<gene>
    <name evidence="1" type="ORF">KUF71_012155</name>
</gene>
<comment type="caution">
    <text evidence="1">The sequence shown here is derived from an EMBL/GenBank/DDBJ whole genome shotgun (WGS) entry which is preliminary data.</text>
</comment>
<dbReference type="AlphaFoldDB" id="A0AAE1LMX7"/>
<accession>A0AAE1LMX7</accession>
<evidence type="ECO:0000313" key="1">
    <source>
        <dbReference type="EMBL" id="KAK3923917.1"/>
    </source>
</evidence>
<protein>
    <submittedName>
        <fullName evidence="1">Topoisomerase 1-associated factor 1</fullName>
    </submittedName>
</protein>
<reference evidence="1" key="1">
    <citation type="submission" date="2021-07" db="EMBL/GenBank/DDBJ databases">
        <authorList>
            <person name="Catto M.A."/>
            <person name="Jacobson A."/>
            <person name="Kennedy G."/>
            <person name="Labadie P."/>
            <person name="Hunt B.G."/>
            <person name="Srinivasan R."/>
        </authorList>
    </citation>
    <scope>NUCLEOTIDE SEQUENCE</scope>
    <source>
        <strain evidence="1">PL_HMW_Pooled</strain>
        <tissue evidence="1">Head</tissue>
    </source>
</reference>
<sequence>SVDFFDLLSFGEHFDGLFASDIPPLLVAVGRLALFRNALLRFLTLLLLDARSSLKSSSLSWFSPSSLVYDDIRVIIFHDRIKILFCDAATVAIHFISTTSITIFLVSQINYILLDFSLSIKHFFLLQPHITGFLHHNFTL</sequence>